<sequence length="146" mass="16467">MADLAIQQDARAETVERIESRFEQKGSKAFYGDQDIFLYPAVFGSGGTVSFDVSRTAWQHGIQTPLHLSASLYCRWILNPHWNPVKTVAALCHAFLYHVDLDNEGQRKLLFTFPAFSPVEGIIGVPVRATINGFRTEYIFIEGDEE</sequence>
<gene>
    <name evidence="1" type="ORF">K7J14_02680</name>
</gene>
<name>A0AAE3EH76_9SPIR</name>
<dbReference type="EMBL" id="JAINWA010000001">
    <property type="protein sequence ID" value="MCD1653603.1"/>
    <property type="molecule type" value="Genomic_DNA"/>
</dbReference>
<organism evidence="1 2">
    <name type="scientific">Teretinema zuelzerae</name>
    <dbReference type="NCBI Taxonomy" id="156"/>
    <lineage>
        <taxon>Bacteria</taxon>
        <taxon>Pseudomonadati</taxon>
        <taxon>Spirochaetota</taxon>
        <taxon>Spirochaetia</taxon>
        <taxon>Spirochaetales</taxon>
        <taxon>Treponemataceae</taxon>
        <taxon>Teretinema</taxon>
    </lineage>
</organism>
<keyword evidence="2" id="KW-1185">Reference proteome</keyword>
<comment type="caution">
    <text evidence="1">The sequence shown here is derived from an EMBL/GenBank/DDBJ whole genome shotgun (WGS) entry which is preliminary data.</text>
</comment>
<accession>A0AAE3EH76</accession>
<dbReference type="RefSeq" id="WP_230752771.1">
    <property type="nucleotide sequence ID" value="NZ_JAINWA010000001.1"/>
</dbReference>
<dbReference type="AlphaFoldDB" id="A0AAE3EH76"/>
<reference evidence="1" key="1">
    <citation type="submission" date="2021-08" db="EMBL/GenBank/DDBJ databases">
        <title>Comparative analyses of Brucepasteria parasyntrophica and Teretinema zuelzerae.</title>
        <authorList>
            <person name="Song Y."/>
            <person name="Brune A."/>
        </authorList>
    </citation>
    <scope>NUCLEOTIDE SEQUENCE</scope>
    <source>
        <strain evidence="1">DSM 1903</strain>
    </source>
</reference>
<evidence type="ECO:0000313" key="1">
    <source>
        <dbReference type="EMBL" id="MCD1653603.1"/>
    </source>
</evidence>
<protein>
    <submittedName>
        <fullName evidence="1">Uncharacterized protein</fullName>
    </submittedName>
</protein>
<dbReference type="Proteomes" id="UP001198163">
    <property type="component" value="Unassembled WGS sequence"/>
</dbReference>
<proteinExistence type="predicted"/>
<evidence type="ECO:0000313" key="2">
    <source>
        <dbReference type="Proteomes" id="UP001198163"/>
    </source>
</evidence>